<evidence type="ECO:0000313" key="5">
    <source>
        <dbReference type="Proteomes" id="UP001156882"/>
    </source>
</evidence>
<evidence type="ECO:0000313" key="4">
    <source>
        <dbReference type="EMBL" id="GLS18457.1"/>
    </source>
</evidence>
<dbReference type="InterPro" id="IPR029787">
    <property type="entry name" value="Nucleotide_cyclase"/>
</dbReference>
<dbReference type="SUPFAM" id="SSF52540">
    <property type="entry name" value="P-loop containing nucleoside triphosphate hydrolases"/>
    <property type="match status" value="1"/>
</dbReference>
<evidence type="ECO:0000259" key="3">
    <source>
        <dbReference type="PROSITE" id="PS50125"/>
    </source>
</evidence>
<dbReference type="SUPFAM" id="SSF55073">
    <property type="entry name" value="Nucleotide cyclase"/>
    <property type="match status" value="1"/>
</dbReference>
<dbReference type="EMBL" id="BSPC01000011">
    <property type="protein sequence ID" value="GLS18457.1"/>
    <property type="molecule type" value="Genomic_DNA"/>
</dbReference>
<dbReference type="InterPro" id="IPR027417">
    <property type="entry name" value="P-loop_NTPase"/>
</dbReference>
<dbReference type="InterPro" id="IPR011990">
    <property type="entry name" value="TPR-like_helical_dom_sf"/>
</dbReference>
<feature type="domain" description="Guanylate cyclase" evidence="3">
    <location>
        <begin position="58"/>
        <end position="190"/>
    </location>
</feature>
<sequence length="1072" mass="115907">MSRICRECLYVNAAAARFCGGCGVRLEEEAPLPVLEKAPDGRAANVAQLSFGERRLLTVLFADVVGATQLVDRMDPEDLVDLMDGYQSTITAVAARHRGVVSARLGDGMRILFGHPVALEDAAHAAVRAGLDIVRAVENLGEQFGAPEDVALQVRVGIATGTVVASQKNAAEGLEDNLVGSPLNLAARLQHVAPPNGVVIAESTYKLVSTSFALRDIGLHDLKGFQQRARVFVVGGEIRDQSRFERRLRQARTPMINRAHEQEILAQCWARARQGQSEFVSIYGEAGIGKSRLANALTERLADEPHLVLWMQCQSTLVNTALHPHIDLLERICGIEADDGPPARIAKLRTLLSDEDEESEEALALLAPLLSIPPGPDVPRLVMSPHLQQQRTFDLLLRLLTSAAARAPVLLIYEDLHWMDPSSGALAAQIASQARAAPLMVVGTSRPGRPFPWGEGRNVTTLNLGRMSSSESAAIVSSFTAGSSLAPKVVSRIVAHTDGVPLFVEEMTRMIVDAGQDGVDSDLPETLRDLLTERLDRLGRAKTVAQIGAVIGREFPVELVAAVARVPAASLADEITQLLESGLVTGSEESDVLAFKHALVQDAAYSSLLARDRRELHARVAAQLIADAENSVPDSPELVARHLKAAGDPLAAAQWWLRAGVQAIQHGGVAEAVAHLETGLEGLGEAKQGEARQLAELDLLALLGPAQMVRNGPGSPLFGDVQRRAFDTMKLLPGQPAQFPVTYGLALFHWARTELDLAERLALELVATAQTQPTPEFVMAGNNMLAMVLFHAGRPQESRRLLQQSVGLYDPPEHGGLYPRYMMDFGVFGRFYLALASFACGDAETARALVKEALPLAEQLQQPHSQGFAMLANFVIACMRRDMEHALFYAERCIDFSGEQGFPEFVAMATIVKGWVIAHRGYIAEGLPMLERGIALWKTTGFEAWQAWFGALRAELLVKAGRGGEALEEIAAQEARIARNGERQFASILEVTKAQALELEGAAPELIGSTYDRALDIARSQQAKGWHFLVSTAHAGWIQRVGQFKQARLLLAGAIALLPAGVVPADLIADWL</sequence>
<reference evidence="5" key="1">
    <citation type="journal article" date="2019" name="Int. J. Syst. Evol. Microbiol.">
        <title>The Global Catalogue of Microorganisms (GCM) 10K type strain sequencing project: providing services to taxonomists for standard genome sequencing and annotation.</title>
        <authorList>
            <consortium name="The Broad Institute Genomics Platform"/>
            <consortium name="The Broad Institute Genome Sequencing Center for Infectious Disease"/>
            <person name="Wu L."/>
            <person name="Ma J."/>
        </authorList>
    </citation>
    <scope>NUCLEOTIDE SEQUENCE [LARGE SCALE GENOMIC DNA]</scope>
    <source>
        <strain evidence="5">NBRC 101365</strain>
    </source>
</reference>
<dbReference type="SUPFAM" id="SSF48452">
    <property type="entry name" value="TPR-like"/>
    <property type="match status" value="2"/>
</dbReference>
<proteinExistence type="predicted"/>
<name>A0ABQ6CFQ4_9HYPH</name>
<dbReference type="InterPro" id="IPR001054">
    <property type="entry name" value="A/G_cyclase"/>
</dbReference>
<accession>A0ABQ6CFQ4</accession>
<organism evidence="4 5">
    <name type="scientific">Labrys miyagiensis</name>
    <dbReference type="NCBI Taxonomy" id="346912"/>
    <lineage>
        <taxon>Bacteria</taxon>
        <taxon>Pseudomonadati</taxon>
        <taxon>Pseudomonadota</taxon>
        <taxon>Alphaproteobacteria</taxon>
        <taxon>Hyphomicrobiales</taxon>
        <taxon>Xanthobacteraceae</taxon>
        <taxon>Labrys</taxon>
    </lineage>
</organism>
<keyword evidence="1" id="KW-0547">Nucleotide-binding</keyword>
<dbReference type="Pfam" id="PF13191">
    <property type="entry name" value="AAA_16"/>
    <property type="match status" value="1"/>
</dbReference>
<dbReference type="Pfam" id="PF00211">
    <property type="entry name" value="Guanylate_cyc"/>
    <property type="match status" value="1"/>
</dbReference>
<dbReference type="SMART" id="SM00044">
    <property type="entry name" value="CYCc"/>
    <property type="match status" value="1"/>
</dbReference>
<dbReference type="Gene3D" id="3.40.50.300">
    <property type="entry name" value="P-loop containing nucleotide triphosphate hydrolases"/>
    <property type="match status" value="1"/>
</dbReference>
<dbReference type="InterPro" id="IPR041664">
    <property type="entry name" value="AAA_16"/>
</dbReference>
<dbReference type="RefSeq" id="WP_284311286.1">
    <property type="nucleotide sequence ID" value="NZ_BSPC01000011.1"/>
</dbReference>
<dbReference type="Gene3D" id="1.25.40.10">
    <property type="entry name" value="Tetratricopeptide repeat domain"/>
    <property type="match status" value="1"/>
</dbReference>
<evidence type="ECO:0000256" key="1">
    <source>
        <dbReference type="ARBA" id="ARBA00022741"/>
    </source>
</evidence>
<dbReference type="CDD" id="cd07302">
    <property type="entry name" value="CHD"/>
    <property type="match status" value="1"/>
</dbReference>
<keyword evidence="5" id="KW-1185">Reference proteome</keyword>
<dbReference type="PROSITE" id="PS50125">
    <property type="entry name" value="GUANYLATE_CYCLASE_2"/>
    <property type="match status" value="1"/>
</dbReference>
<dbReference type="PANTHER" id="PTHR16305">
    <property type="entry name" value="TESTICULAR SOLUBLE ADENYLYL CYCLASE"/>
    <property type="match status" value="1"/>
</dbReference>
<dbReference type="Gene3D" id="3.30.70.1230">
    <property type="entry name" value="Nucleotide cyclase"/>
    <property type="match status" value="1"/>
</dbReference>
<comment type="caution">
    <text evidence="4">The sequence shown here is derived from an EMBL/GenBank/DDBJ whole genome shotgun (WGS) entry which is preliminary data.</text>
</comment>
<dbReference type="PANTHER" id="PTHR16305:SF28">
    <property type="entry name" value="GUANYLATE CYCLASE DOMAIN-CONTAINING PROTEIN"/>
    <property type="match status" value="1"/>
</dbReference>
<gene>
    <name evidence="4" type="primary">cyaI3_1</name>
    <name evidence="4" type="ORF">GCM10007874_14740</name>
</gene>
<evidence type="ECO:0000256" key="2">
    <source>
        <dbReference type="ARBA" id="ARBA00022840"/>
    </source>
</evidence>
<keyword evidence="2" id="KW-0067">ATP-binding</keyword>
<protein>
    <submittedName>
        <fullName evidence="4">Adenylate cyclase</fullName>
    </submittedName>
</protein>
<dbReference type="Proteomes" id="UP001156882">
    <property type="component" value="Unassembled WGS sequence"/>
</dbReference>